<dbReference type="OrthoDB" id="5985025at2759"/>
<proteinExistence type="predicted"/>
<dbReference type="AlphaFoldDB" id="A0A7D9DYM1"/>
<dbReference type="Proteomes" id="UP001152795">
    <property type="component" value="Unassembled WGS sequence"/>
</dbReference>
<organism evidence="1 2">
    <name type="scientific">Paramuricea clavata</name>
    <name type="common">Red gorgonian</name>
    <name type="synonym">Violescent sea-whip</name>
    <dbReference type="NCBI Taxonomy" id="317549"/>
    <lineage>
        <taxon>Eukaryota</taxon>
        <taxon>Metazoa</taxon>
        <taxon>Cnidaria</taxon>
        <taxon>Anthozoa</taxon>
        <taxon>Octocorallia</taxon>
        <taxon>Malacalcyonacea</taxon>
        <taxon>Plexauridae</taxon>
        <taxon>Paramuricea</taxon>
    </lineage>
</organism>
<gene>
    <name evidence="1" type="ORF">PACLA_8A010123</name>
</gene>
<accession>A0A7D9DYM1</accession>
<protein>
    <submittedName>
        <fullName evidence="1">Uncharacterized protein</fullName>
    </submittedName>
</protein>
<dbReference type="EMBL" id="CACRXK020002496">
    <property type="protein sequence ID" value="CAB3994589.1"/>
    <property type="molecule type" value="Genomic_DNA"/>
</dbReference>
<evidence type="ECO:0000313" key="2">
    <source>
        <dbReference type="Proteomes" id="UP001152795"/>
    </source>
</evidence>
<sequence>MAAKRPCVVEGNTPGKPTSKRPVEGKSRRSLFNNETQCAEDETKVSFACKTENWTLKETSALVQYICLFWKDAWNNRWPMAKDKDFWDSCARAVNDVCQSNRTGASCRTRVTKHLSKEFNSLSEAEEALQIDYVGGNNFGRGGIFNTASSTPHHSTMVDEPLSPVFQSSPTVTENTNPRLIGDLIKEFLAYFKSMMSSRIKKQLFNYLLKLATRKLTCEEHYASWIETMFSHFGHKWLCLHRGPVWQYQEHKEEIMQPANLSLSDCQNKPAGTVTMVDDWLMVDDGHNTRLAVPNLWTCVSESDAREIESGLNNPKEMEKHHGIEPMLSKRVERNSGIFDPLKSKVNIASLGVRSLQKRVLSSGFTKNAEIQTNALKKAHNSTPTGRWWIKADACDLRLGLRESMRGCWEGDVDMGDGSLQLLFKEYQQRCNFVRSIGIGQRLNLIQCDFQKVKVEIENDVIFLMKGSEEASKVYNKAVEGGKSAESKLMGLAWSVTGFQELFKKAKVLVMDLGGVLDGVCGGLDNYLIDLKSHLQHYLKELFSKKRVAASYLLVFMISDELRNRKPYAVPIQFIPYKSLGDFQLRELQVKVENAMKSTGMTVVGFTTDGEFNSLRTNGKLRPISVIEIIKVARQEARSTRQETIHHYFKLNKQGSQLKEHPAVPIDDLLWLDAYMNNGEIPFERAILMLRRTLFPFMHDPCPWIEGRVETPLDVLRSIFAIYLYRKMISDLINLEKDPADFNTYLYQPEKDERGEYIHHREDHNHLLKRVVSCLRDGRIPGIDLRYLRDALHDPSTGLTYEALTGKNKQSVPDCERLIGPGVISFLQRKGHESGAKVLMLIHNWHKAVDGRGLSESVRAVYCKEMKEWILSDWMPWFKSMPGYRFIDVNRKLKGICGLTREVVVGMVANLESRELRRIEYISRQLPPEHPRASATDDVEGMFSLLHEMLGDIFDLKQFHEAQAKILNEFNKRIDPDLKFFYWTGAKDRYTDFDLPSFNEPTKKDAVERLDQVKLSRRGDPGVFVPNRASLSQKGQLTARAKFHRAPVELPPHLL</sequence>
<name>A0A7D9DYM1_PARCT</name>
<keyword evidence="2" id="KW-1185">Reference proteome</keyword>
<reference evidence="1" key="1">
    <citation type="submission" date="2020-04" db="EMBL/GenBank/DDBJ databases">
        <authorList>
            <person name="Alioto T."/>
            <person name="Alioto T."/>
            <person name="Gomez Garrido J."/>
        </authorList>
    </citation>
    <scope>NUCLEOTIDE SEQUENCE</scope>
    <source>
        <strain evidence="1">A484AB</strain>
    </source>
</reference>
<comment type="caution">
    <text evidence="1">The sequence shown here is derived from an EMBL/GenBank/DDBJ whole genome shotgun (WGS) entry which is preliminary data.</text>
</comment>
<evidence type="ECO:0000313" key="1">
    <source>
        <dbReference type="EMBL" id="CAB3994589.1"/>
    </source>
</evidence>